<protein>
    <submittedName>
        <fullName evidence="2">Uncharacterized protein</fullName>
    </submittedName>
</protein>
<feature type="compositionally biased region" description="Pro residues" evidence="1">
    <location>
        <begin position="102"/>
        <end position="112"/>
    </location>
</feature>
<dbReference type="EMBL" id="BNCD01000011">
    <property type="protein sequence ID" value="GHH81622.1"/>
    <property type="molecule type" value="Genomic_DNA"/>
</dbReference>
<name>A0A919GBA4_9ACTN</name>
<accession>A0A919GBA4</accession>
<evidence type="ECO:0000313" key="2">
    <source>
        <dbReference type="EMBL" id="GHH81622.1"/>
    </source>
</evidence>
<evidence type="ECO:0000313" key="3">
    <source>
        <dbReference type="Proteomes" id="UP000603708"/>
    </source>
</evidence>
<feature type="compositionally biased region" description="Basic and acidic residues" evidence="1">
    <location>
        <begin position="50"/>
        <end position="61"/>
    </location>
</feature>
<reference evidence="2" key="2">
    <citation type="submission" date="2020-09" db="EMBL/GenBank/DDBJ databases">
        <authorList>
            <person name="Sun Q."/>
            <person name="Ohkuma M."/>
        </authorList>
    </citation>
    <scope>NUCLEOTIDE SEQUENCE</scope>
    <source>
        <strain evidence="2">JCM 5069</strain>
    </source>
</reference>
<dbReference type="Proteomes" id="UP000603708">
    <property type="component" value="Unassembled WGS sequence"/>
</dbReference>
<reference evidence="2" key="1">
    <citation type="journal article" date="2014" name="Int. J. Syst. Evol. Microbiol.">
        <title>Complete genome sequence of Corynebacterium casei LMG S-19264T (=DSM 44701T), isolated from a smear-ripened cheese.</title>
        <authorList>
            <consortium name="US DOE Joint Genome Institute (JGI-PGF)"/>
            <person name="Walter F."/>
            <person name="Albersmeier A."/>
            <person name="Kalinowski J."/>
            <person name="Ruckert C."/>
        </authorList>
    </citation>
    <scope>NUCLEOTIDE SEQUENCE</scope>
    <source>
        <strain evidence="2">JCM 5069</strain>
    </source>
</reference>
<comment type="caution">
    <text evidence="2">The sequence shown here is derived from an EMBL/GenBank/DDBJ whole genome shotgun (WGS) entry which is preliminary data.</text>
</comment>
<dbReference type="AlphaFoldDB" id="A0A919GBA4"/>
<gene>
    <name evidence="2" type="ORF">GCM10018793_39430</name>
</gene>
<feature type="region of interest" description="Disordered" evidence="1">
    <location>
        <begin position="46"/>
        <end position="112"/>
    </location>
</feature>
<proteinExistence type="predicted"/>
<evidence type="ECO:0000256" key="1">
    <source>
        <dbReference type="SAM" id="MobiDB-lite"/>
    </source>
</evidence>
<organism evidence="2 3">
    <name type="scientific">Streptomyces sulfonofaciens</name>
    <dbReference type="NCBI Taxonomy" id="68272"/>
    <lineage>
        <taxon>Bacteria</taxon>
        <taxon>Bacillati</taxon>
        <taxon>Actinomycetota</taxon>
        <taxon>Actinomycetes</taxon>
        <taxon>Kitasatosporales</taxon>
        <taxon>Streptomycetaceae</taxon>
        <taxon>Streptomyces</taxon>
    </lineage>
</organism>
<sequence>MFTVGPGDISEYGTRMNTPAHSSAIRISVEASIVAVRRGMGRQYGTSLWEHGRGRPYEDVPARGGLSAGRRARPPTPGSGVTATRRGVEWSVQPEPRAPERGVPPPAVATCA</sequence>
<keyword evidence="3" id="KW-1185">Reference proteome</keyword>